<protein>
    <submittedName>
        <fullName evidence="1">Uncharacterized protein</fullName>
    </submittedName>
</protein>
<organism evidence="1 2">
    <name type="scientific">Yersinia rochesterensis</name>
    <dbReference type="NCBI Taxonomy" id="1604335"/>
    <lineage>
        <taxon>Bacteria</taxon>
        <taxon>Pseudomonadati</taxon>
        <taxon>Pseudomonadota</taxon>
        <taxon>Gammaproteobacteria</taxon>
        <taxon>Enterobacterales</taxon>
        <taxon>Yersiniaceae</taxon>
        <taxon>Yersinia</taxon>
    </lineage>
</organism>
<dbReference type="EMBL" id="CP032482">
    <property type="protein sequence ID" value="AYD44941.1"/>
    <property type="molecule type" value="Genomic_DNA"/>
</dbReference>
<evidence type="ECO:0000313" key="2">
    <source>
        <dbReference type="Proteomes" id="UP000265864"/>
    </source>
</evidence>
<name>A0A8D4SRL4_9GAMM</name>
<dbReference type="Proteomes" id="UP000265864">
    <property type="component" value="Chromosome"/>
</dbReference>
<evidence type="ECO:0000313" key="1">
    <source>
        <dbReference type="EMBL" id="AYD44941.1"/>
    </source>
</evidence>
<sequence length="63" mass="6822">MDTATGSLAELVKDTAGKQIIAANVMVAKSLIANILVVNNGAILPIYYSYLYYVNYATAFFDL</sequence>
<gene>
    <name evidence="1" type="ORF">DXZ79_15290</name>
</gene>
<accession>A0A8D4SRL4</accession>
<dbReference type="AlphaFoldDB" id="A0A8D4SRL4"/>
<reference evidence="1 2" key="1">
    <citation type="submission" date="2018-09" db="EMBL/GenBank/DDBJ databases">
        <title>Yersinia kristensenii subsp. rochesterensis subsp. nov., Isolated from Human Feces.</title>
        <authorList>
            <person name="Cunningham S.A."/>
            <person name="Jeraldo P."/>
            <person name="Patel R."/>
        </authorList>
    </citation>
    <scope>NUCLEOTIDE SEQUENCE [LARGE SCALE GENOMIC DNA]</scope>
    <source>
        <strain evidence="1 2">ATCC BAA-2637</strain>
    </source>
</reference>
<proteinExistence type="predicted"/>